<gene>
    <name evidence="2" type="ORF">GIY09_08700</name>
</gene>
<feature type="transmembrane region" description="Helical" evidence="1">
    <location>
        <begin position="12"/>
        <end position="30"/>
    </location>
</feature>
<organism evidence="2 3">
    <name type="scientific">Fundicoccus ignavus</name>
    <dbReference type="NCBI Taxonomy" id="2664442"/>
    <lineage>
        <taxon>Bacteria</taxon>
        <taxon>Bacillati</taxon>
        <taxon>Bacillota</taxon>
        <taxon>Bacilli</taxon>
        <taxon>Lactobacillales</taxon>
        <taxon>Aerococcaceae</taxon>
        <taxon>Fundicoccus</taxon>
    </lineage>
</organism>
<sequence length="209" mass="22884">MQNNHIERSSQLFYAQLILIGLAIALLTAAGQGTLPVLTPALILSEITPISFGIWTILFGSVFLGIARLLAPRTREKFLQQILATIGIGLLIDVGYMLFKGIASASFLSQVFFVLVGCLLLAGATYLQTESQQLVFSADVLTNAIEQRSGLHLTNNFHVVDIIGLVSGILLAYFIWQSFHGIGMATFIPPFLVPYFYYLIDQAVMKLEG</sequence>
<evidence type="ECO:0000256" key="1">
    <source>
        <dbReference type="SAM" id="Phobius"/>
    </source>
</evidence>
<dbReference type="EMBL" id="WJQS01000007">
    <property type="protein sequence ID" value="MRI85944.1"/>
    <property type="molecule type" value="Genomic_DNA"/>
</dbReference>
<feature type="transmembrane region" description="Helical" evidence="1">
    <location>
        <begin position="82"/>
        <end position="99"/>
    </location>
</feature>
<keyword evidence="1" id="KW-1133">Transmembrane helix</keyword>
<feature type="transmembrane region" description="Helical" evidence="1">
    <location>
        <begin position="50"/>
        <end position="70"/>
    </location>
</feature>
<evidence type="ECO:0008006" key="4">
    <source>
        <dbReference type="Google" id="ProtNLM"/>
    </source>
</evidence>
<dbReference type="PANTHER" id="PTHR40078:SF1">
    <property type="entry name" value="INTEGRAL MEMBRANE PROTEIN"/>
    <property type="match status" value="1"/>
</dbReference>
<comment type="caution">
    <text evidence="2">The sequence shown here is derived from an EMBL/GenBank/DDBJ whole genome shotgun (WGS) entry which is preliminary data.</text>
</comment>
<dbReference type="RefSeq" id="WP_153863774.1">
    <property type="nucleotide sequence ID" value="NZ_WJQS01000007.1"/>
</dbReference>
<dbReference type="AlphaFoldDB" id="A0A6I2GGX9"/>
<name>A0A6I2GGX9_9LACT</name>
<proteinExistence type="predicted"/>
<keyword evidence="3" id="KW-1185">Reference proteome</keyword>
<feature type="transmembrane region" description="Helical" evidence="1">
    <location>
        <begin position="157"/>
        <end position="176"/>
    </location>
</feature>
<keyword evidence="1" id="KW-0472">Membrane</keyword>
<accession>A0A6I2GGX9</accession>
<dbReference type="Pfam" id="PF19700">
    <property type="entry name" value="DUF6198"/>
    <property type="match status" value="1"/>
</dbReference>
<feature type="transmembrane region" description="Helical" evidence="1">
    <location>
        <begin position="105"/>
        <end position="127"/>
    </location>
</feature>
<reference evidence="2 3" key="1">
    <citation type="submission" date="2019-11" db="EMBL/GenBank/DDBJ databases">
        <title>Characterisation of Fundicoccus ignavus gen. nov. sp. nov., a novel genus of the family Aerococcaceae isolated from bulk tank milk.</title>
        <authorList>
            <person name="Siebert A."/>
            <person name="Huptas C."/>
            <person name="Wenning M."/>
            <person name="Scherer S."/>
            <person name="Doll E.V."/>
        </authorList>
    </citation>
    <scope>NUCLEOTIDE SEQUENCE [LARGE SCALE GENOMIC DNA]</scope>
    <source>
        <strain evidence="2 3">WS4759</strain>
    </source>
</reference>
<dbReference type="InterPro" id="IPR038750">
    <property type="entry name" value="YczE/YyaS-like"/>
</dbReference>
<dbReference type="PANTHER" id="PTHR40078">
    <property type="entry name" value="INTEGRAL MEMBRANE PROTEIN-RELATED"/>
    <property type="match status" value="1"/>
</dbReference>
<keyword evidence="1" id="KW-0812">Transmembrane</keyword>
<evidence type="ECO:0000313" key="2">
    <source>
        <dbReference type="EMBL" id="MRI85944.1"/>
    </source>
</evidence>
<feature type="transmembrane region" description="Helical" evidence="1">
    <location>
        <begin position="182"/>
        <end position="200"/>
    </location>
</feature>
<protein>
    <recommendedName>
        <fullName evidence="4">YitT family protein</fullName>
    </recommendedName>
</protein>
<evidence type="ECO:0000313" key="3">
    <source>
        <dbReference type="Proteomes" id="UP000430975"/>
    </source>
</evidence>
<dbReference type="Proteomes" id="UP000430975">
    <property type="component" value="Unassembled WGS sequence"/>
</dbReference>